<comment type="caution">
    <text evidence="1">The sequence shown here is derived from an EMBL/GenBank/DDBJ whole genome shotgun (WGS) entry which is preliminary data.</text>
</comment>
<dbReference type="EMBL" id="AWWV01010535">
    <property type="protein sequence ID" value="OMO78647.1"/>
    <property type="molecule type" value="Genomic_DNA"/>
</dbReference>
<evidence type="ECO:0000313" key="1">
    <source>
        <dbReference type="EMBL" id="OMO78647.1"/>
    </source>
</evidence>
<gene>
    <name evidence="1" type="ORF">CCACVL1_14244</name>
</gene>
<proteinExistence type="predicted"/>
<dbReference type="Proteomes" id="UP000188268">
    <property type="component" value="Unassembled WGS sequence"/>
</dbReference>
<organism evidence="1 2">
    <name type="scientific">Corchorus capsularis</name>
    <name type="common">Jute</name>
    <dbReference type="NCBI Taxonomy" id="210143"/>
    <lineage>
        <taxon>Eukaryota</taxon>
        <taxon>Viridiplantae</taxon>
        <taxon>Streptophyta</taxon>
        <taxon>Embryophyta</taxon>
        <taxon>Tracheophyta</taxon>
        <taxon>Spermatophyta</taxon>
        <taxon>Magnoliopsida</taxon>
        <taxon>eudicotyledons</taxon>
        <taxon>Gunneridae</taxon>
        <taxon>Pentapetalae</taxon>
        <taxon>rosids</taxon>
        <taxon>malvids</taxon>
        <taxon>Malvales</taxon>
        <taxon>Malvaceae</taxon>
        <taxon>Grewioideae</taxon>
        <taxon>Apeibeae</taxon>
        <taxon>Corchorus</taxon>
    </lineage>
</organism>
<keyword evidence="1" id="KW-0808">Transferase</keyword>
<dbReference type="GO" id="GO:0016740">
    <property type="term" value="F:transferase activity"/>
    <property type="evidence" value="ECO:0007669"/>
    <property type="project" value="UniProtKB-KW"/>
</dbReference>
<accession>A0A1R3I7S1</accession>
<dbReference type="OrthoDB" id="1746643at2759"/>
<dbReference type="AlphaFoldDB" id="A0A1R3I7S1"/>
<dbReference type="Gramene" id="OMO78647">
    <property type="protein sequence ID" value="OMO78647"/>
    <property type="gene ID" value="CCACVL1_14244"/>
</dbReference>
<protein>
    <submittedName>
        <fullName evidence="1">Alpha-1,4-galacturonosyltransferase 1-like protein</fullName>
    </submittedName>
</protein>
<sequence>MMFKMIPANRMLFGLWREMLALQFIRNLFTKEVINFVTTSTTDTGPLILDSFRKANLSALWKIIGVESSVEDNASSESNQKDADLKQETPQVKEAMILDAIEQSKAVDSAVLSKCNTWRKEHENDNPDSTVRLMRDKIIMTKAYNGMQILKAAKGEYVQGNVRPGTSNGVTLREGSSISPWQQKENAWNVLVTHGTSNGVKVSGKVQGECAA</sequence>
<evidence type="ECO:0000313" key="2">
    <source>
        <dbReference type="Proteomes" id="UP000188268"/>
    </source>
</evidence>
<reference evidence="1 2" key="1">
    <citation type="submission" date="2013-09" db="EMBL/GenBank/DDBJ databases">
        <title>Corchorus capsularis genome sequencing.</title>
        <authorList>
            <person name="Alam M."/>
            <person name="Haque M.S."/>
            <person name="Islam M.S."/>
            <person name="Emdad E.M."/>
            <person name="Islam M.M."/>
            <person name="Ahmed B."/>
            <person name="Halim A."/>
            <person name="Hossen Q.M.M."/>
            <person name="Hossain M.Z."/>
            <person name="Ahmed R."/>
            <person name="Khan M.M."/>
            <person name="Islam R."/>
            <person name="Rashid M.M."/>
            <person name="Khan S.A."/>
            <person name="Rahman M.S."/>
            <person name="Alam M."/>
        </authorList>
    </citation>
    <scope>NUCLEOTIDE SEQUENCE [LARGE SCALE GENOMIC DNA]</scope>
    <source>
        <strain evidence="2">cv. CVL-1</strain>
        <tissue evidence="1">Whole seedling</tissue>
    </source>
</reference>
<keyword evidence="2" id="KW-1185">Reference proteome</keyword>
<dbReference type="Pfam" id="PF25557">
    <property type="entry name" value="GAUT_1"/>
    <property type="match status" value="1"/>
</dbReference>
<dbReference type="STRING" id="210143.A0A1R3I7S1"/>
<name>A0A1R3I7S1_COCAP</name>